<accession>A0A4Z1GHA8</accession>
<dbReference type="AlphaFoldDB" id="A0A4Z1GHA8"/>
<dbReference type="Proteomes" id="UP000297814">
    <property type="component" value="Unassembled WGS sequence"/>
</dbReference>
<gene>
    <name evidence="1" type="ORF">BHYA_0253g00040</name>
</gene>
<protein>
    <submittedName>
        <fullName evidence="1">Uncharacterized protein</fullName>
    </submittedName>
</protein>
<name>A0A4Z1GHA8_9HELO</name>
<keyword evidence="2" id="KW-1185">Reference proteome</keyword>
<reference evidence="1 2" key="1">
    <citation type="submission" date="2017-12" db="EMBL/GenBank/DDBJ databases">
        <title>Comparative genomics of Botrytis spp.</title>
        <authorList>
            <person name="Valero-Jimenez C.A."/>
            <person name="Tapia P."/>
            <person name="Veloso J."/>
            <person name="Silva-Moreno E."/>
            <person name="Staats M."/>
            <person name="Valdes J.H."/>
            <person name="Van Kan J.A.L."/>
        </authorList>
    </citation>
    <scope>NUCLEOTIDE SEQUENCE [LARGE SCALE GENOMIC DNA]</scope>
    <source>
        <strain evidence="1 2">Bh0001</strain>
    </source>
</reference>
<evidence type="ECO:0000313" key="1">
    <source>
        <dbReference type="EMBL" id="TGO33307.1"/>
    </source>
</evidence>
<dbReference type="EMBL" id="PQXK01000253">
    <property type="protein sequence ID" value="TGO33307.1"/>
    <property type="molecule type" value="Genomic_DNA"/>
</dbReference>
<organism evidence="1 2">
    <name type="scientific">Botrytis hyacinthi</name>
    <dbReference type="NCBI Taxonomy" id="278943"/>
    <lineage>
        <taxon>Eukaryota</taxon>
        <taxon>Fungi</taxon>
        <taxon>Dikarya</taxon>
        <taxon>Ascomycota</taxon>
        <taxon>Pezizomycotina</taxon>
        <taxon>Leotiomycetes</taxon>
        <taxon>Helotiales</taxon>
        <taxon>Sclerotiniaceae</taxon>
        <taxon>Botrytis</taxon>
    </lineage>
</organism>
<comment type="caution">
    <text evidence="1">The sequence shown here is derived from an EMBL/GenBank/DDBJ whole genome shotgun (WGS) entry which is preliminary data.</text>
</comment>
<proteinExistence type="predicted"/>
<evidence type="ECO:0000313" key="2">
    <source>
        <dbReference type="Proteomes" id="UP000297814"/>
    </source>
</evidence>
<sequence length="61" mass="7248">MPTFAISGFESRRSRRTNIRGLDIQQFQVMNLVIWMRSRIITAKETILDELGFRERSHPQL</sequence>